<comment type="caution">
    <text evidence="1">The sequence shown here is derived from an EMBL/GenBank/DDBJ whole genome shotgun (WGS) entry which is preliminary data.</text>
</comment>
<gene>
    <name evidence="1" type="ORF">COU83_02745</name>
</gene>
<dbReference type="Gene3D" id="4.10.1090.10">
    <property type="entry name" value="Endosialidase, domain 4"/>
    <property type="match status" value="1"/>
</dbReference>
<reference evidence="2" key="1">
    <citation type="submission" date="2017-09" db="EMBL/GenBank/DDBJ databases">
        <title>Depth-based differentiation of microbial function through sediment-hosted aquifers and enrichment of novel symbionts in the deep terrestrial subsurface.</title>
        <authorList>
            <person name="Probst A.J."/>
            <person name="Ladd B."/>
            <person name="Jarett J.K."/>
            <person name="Geller-Mcgrath D.E."/>
            <person name="Sieber C.M.K."/>
            <person name="Emerson J.B."/>
            <person name="Anantharaman K."/>
            <person name="Thomas B.C."/>
            <person name="Malmstrom R."/>
            <person name="Stieglmeier M."/>
            <person name="Klingl A."/>
            <person name="Woyke T."/>
            <person name="Ryan C.M."/>
            <person name="Banfield J.F."/>
        </authorList>
    </citation>
    <scope>NUCLEOTIDE SEQUENCE [LARGE SCALE GENOMIC DNA]</scope>
</reference>
<dbReference type="InterPro" id="IPR044914">
    <property type="entry name" value="Endosialidase_C_dom_sf"/>
</dbReference>
<name>A0A2M8KFF5_9BACT</name>
<accession>A0A2M8KFF5</accession>
<proteinExistence type="predicted"/>
<evidence type="ECO:0000313" key="1">
    <source>
        <dbReference type="EMBL" id="PJE58645.1"/>
    </source>
</evidence>
<organism evidence="1 2">
    <name type="scientific">Candidatus Portnoybacteria bacterium CG10_big_fil_rev_8_21_14_0_10_40_22</name>
    <dbReference type="NCBI Taxonomy" id="1974814"/>
    <lineage>
        <taxon>Bacteria</taxon>
        <taxon>Candidatus Portnoyibacteriota</taxon>
    </lineage>
</organism>
<dbReference type="EMBL" id="PFDY01000074">
    <property type="protein sequence ID" value="PJE58645.1"/>
    <property type="molecule type" value="Genomic_DNA"/>
</dbReference>
<dbReference type="Proteomes" id="UP000231347">
    <property type="component" value="Unassembled WGS sequence"/>
</dbReference>
<evidence type="ECO:0000313" key="2">
    <source>
        <dbReference type="Proteomes" id="UP000231347"/>
    </source>
</evidence>
<protein>
    <submittedName>
        <fullName evidence="1">Uncharacterized protein</fullName>
    </submittedName>
</protein>
<sequence length="587" mass="61521">MGADTNLYRSGANELKTDDNLTIGGLLTVQGVSAELTSGTASPTFYISNASATDTYDPTIAFRTGASPTTKQSIWLDDSDFDKLKFGLSSATYPVLTLGTDGYALFEIPDNSATAMEIKEATNSYLTFDTTNGAEKIVFGKDLEIGLMNVDADSGAVNFVNMDISTSAPTSTVESLSIALDGTAILTVYGESSGVAGTLQNARVGIGTTTPAYLLDVWGTSRFGSATSTQVVFGGYVQSDIIPYADNSYSLGASGYRWSNIYAATSTVGDLVFGNDFRITESELPAVAGLYIQNAVGDKLMTIDERGFVGVGTVTPARALSALDSDSPQMRLAQTDDSSYSDFQVDALGNLTISLSGDEMIIPDDNLKICSGGACPAFAGLLGNGNLVVENDVFIGGNLVLGDANTKTGVFAGLQATSTLATVDISGVKGNNPVVRRVSVYIDGDPGADTNVNCRLGFYNSTSTTENNLITDYYFNLTYTETDGGANAGETTDTVDATAGLAKYDLIRYLGGTAENIRLVADPSDFGLTFTALAGAHNDNTGVARVAEITNLFQLYDADGTNTIHAKLENLSGLNNAVNINMIIELQ</sequence>
<dbReference type="AlphaFoldDB" id="A0A2M8KFF5"/>